<keyword evidence="1" id="KW-0812">Transmembrane</keyword>
<dbReference type="Proteomes" id="UP001165060">
    <property type="component" value="Unassembled WGS sequence"/>
</dbReference>
<feature type="transmembrane region" description="Helical" evidence="1">
    <location>
        <begin position="242"/>
        <end position="260"/>
    </location>
</feature>
<proteinExistence type="predicted"/>
<feature type="transmembrane region" description="Helical" evidence="1">
    <location>
        <begin position="200"/>
        <end position="221"/>
    </location>
</feature>
<feature type="transmembrane region" description="Helical" evidence="1">
    <location>
        <begin position="280"/>
        <end position="300"/>
    </location>
</feature>
<organism evidence="2 3">
    <name type="scientific">Tetraparma gracilis</name>
    <dbReference type="NCBI Taxonomy" id="2962635"/>
    <lineage>
        <taxon>Eukaryota</taxon>
        <taxon>Sar</taxon>
        <taxon>Stramenopiles</taxon>
        <taxon>Ochrophyta</taxon>
        <taxon>Bolidophyceae</taxon>
        <taxon>Parmales</taxon>
        <taxon>Triparmaceae</taxon>
        <taxon>Tetraparma</taxon>
    </lineage>
</organism>
<protein>
    <submittedName>
        <fullName evidence="2">Uncharacterized protein</fullName>
    </submittedName>
</protein>
<evidence type="ECO:0000313" key="2">
    <source>
        <dbReference type="EMBL" id="GMI19490.1"/>
    </source>
</evidence>
<keyword evidence="3" id="KW-1185">Reference proteome</keyword>
<keyword evidence="1" id="KW-1133">Transmembrane helix</keyword>
<name>A0ABQ6M500_9STRA</name>
<keyword evidence="1" id="KW-0472">Membrane</keyword>
<feature type="transmembrane region" description="Helical" evidence="1">
    <location>
        <begin position="157"/>
        <end position="180"/>
    </location>
</feature>
<evidence type="ECO:0000313" key="3">
    <source>
        <dbReference type="Proteomes" id="UP001165060"/>
    </source>
</evidence>
<comment type="caution">
    <text evidence="2">The sequence shown here is derived from an EMBL/GenBank/DDBJ whole genome shotgun (WGS) entry which is preliminary data.</text>
</comment>
<dbReference type="EMBL" id="BRYB01005027">
    <property type="protein sequence ID" value="GMI19490.1"/>
    <property type="molecule type" value="Genomic_DNA"/>
</dbReference>
<evidence type="ECO:0000256" key="1">
    <source>
        <dbReference type="SAM" id="Phobius"/>
    </source>
</evidence>
<reference evidence="2 3" key="1">
    <citation type="journal article" date="2023" name="Commun. Biol.">
        <title>Genome analysis of Parmales, the sister group of diatoms, reveals the evolutionary specialization of diatoms from phago-mixotrophs to photoautotrophs.</title>
        <authorList>
            <person name="Ban H."/>
            <person name="Sato S."/>
            <person name="Yoshikawa S."/>
            <person name="Yamada K."/>
            <person name="Nakamura Y."/>
            <person name="Ichinomiya M."/>
            <person name="Sato N."/>
            <person name="Blanc-Mathieu R."/>
            <person name="Endo H."/>
            <person name="Kuwata A."/>
            <person name="Ogata H."/>
        </authorList>
    </citation>
    <scope>NUCLEOTIDE SEQUENCE [LARGE SCALE GENOMIC DNA]</scope>
</reference>
<gene>
    <name evidence="2" type="ORF">TeGR_g6436</name>
</gene>
<sequence>MVDHEDQAAAWLQPAAALLADCSAYIEAELAGAASPPPPHLEDLVGYLKEAKARAAVSKGRRRSSVSLEGGVEMMEREFTTSTMSQPGPGQVQPADLPVDHRTPNMSGTVAEAVIGEWSLMPTDTTVAFEPKLEGGVLKDDVVLKDRVRNTRGLGSFVEAFLQPLAAFLHYIPILLLPAWGPFAIAGLTSTSLGDGTEGITRASLVIMALCGVGVCGFYLIMFLDCHAGTVRLIIRNAKLSLLLTIGTRLVYTVAAAIYLPSFANITGLMRLTEEGYKAMFGGAAAGFINGTAYVFVFIFEMCRHFAIIKLLDGSDAVNVVAVLPARWFGSQLVVTNVNLMNVCFTTSMILLLRTALLTYGTGGKRFVVLSTPINLKPVYAVKP</sequence>
<accession>A0ABQ6M500</accession>